<protein>
    <recommendedName>
        <fullName evidence="3">Chromodomain-helicase-DNA-binding protein 1-like C-terminal domain-containing protein</fullName>
    </recommendedName>
</protein>
<dbReference type="EMBL" id="JAKZEL010000020">
    <property type="protein sequence ID" value="KAI4532999.1"/>
    <property type="molecule type" value="Genomic_DNA"/>
</dbReference>
<dbReference type="SMART" id="SM01176">
    <property type="entry name" value="DUF4208"/>
    <property type="match status" value="1"/>
</dbReference>
<name>A0AAD4TVK0_OVIAM</name>
<dbReference type="AlphaFoldDB" id="A0AAD4TVK0"/>
<evidence type="ECO:0000256" key="2">
    <source>
        <dbReference type="ARBA" id="ARBA00023242"/>
    </source>
</evidence>
<organism evidence="4 5">
    <name type="scientific">Ovis ammon polii</name>
    <dbReference type="NCBI Taxonomy" id="230172"/>
    <lineage>
        <taxon>Eukaryota</taxon>
        <taxon>Metazoa</taxon>
        <taxon>Chordata</taxon>
        <taxon>Craniata</taxon>
        <taxon>Vertebrata</taxon>
        <taxon>Euteleostomi</taxon>
        <taxon>Mammalia</taxon>
        <taxon>Eutheria</taxon>
        <taxon>Laurasiatheria</taxon>
        <taxon>Artiodactyla</taxon>
        <taxon>Ruminantia</taxon>
        <taxon>Pecora</taxon>
        <taxon>Bovidae</taxon>
        <taxon>Caprinae</taxon>
        <taxon>Ovis</taxon>
    </lineage>
</organism>
<dbReference type="Pfam" id="PF13907">
    <property type="entry name" value="CHD1-like_C"/>
    <property type="match status" value="1"/>
</dbReference>
<feature type="domain" description="Chromodomain-helicase-DNA-binding protein 1-like C-terminal" evidence="3">
    <location>
        <begin position="82"/>
        <end position="185"/>
    </location>
</feature>
<dbReference type="GO" id="GO:0005634">
    <property type="term" value="C:nucleus"/>
    <property type="evidence" value="ECO:0007669"/>
    <property type="project" value="UniProtKB-SubCell"/>
</dbReference>
<proteinExistence type="predicted"/>
<dbReference type="Proteomes" id="UP001214576">
    <property type="component" value="Unassembled WGS sequence"/>
</dbReference>
<evidence type="ECO:0000313" key="5">
    <source>
        <dbReference type="Proteomes" id="UP001214576"/>
    </source>
</evidence>
<dbReference type="InterPro" id="IPR039880">
    <property type="entry name" value="CHCT1-like"/>
</dbReference>
<comment type="caution">
    <text evidence="4">The sequence shown here is derived from an EMBL/GenBank/DDBJ whole genome shotgun (WGS) entry which is preliminary data.</text>
</comment>
<keyword evidence="5" id="KW-1185">Reference proteome</keyword>
<evidence type="ECO:0000259" key="3">
    <source>
        <dbReference type="SMART" id="SM01176"/>
    </source>
</evidence>
<comment type="subcellular location">
    <subcellularLocation>
        <location evidence="1">Nucleus</location>
    </subcellularLocation>
</comment>
<dbReference type="InterPro" id="IPR025260">
    <property type="entry name" value="CHD1-like_C"/>
</dbReference>
<sequence length="339" mass="38606">MESSSCSSQLEKAQHSLEDPEQSKIWFTGVFISSLSLTLHMECQTGDYEEQYLRNYLVTASEDNSLVAGMNAPSLEKSSNTAPAKDSLVRHAKGLDRDTFKICKEYLRPLKKFLRKLHLPKDLPQKKKLKYMKQSLVILGDHINTFLQHYCRAWEMKHWKKMLWRFVSLFSELEAKQLRKLYKYTKNNQTAKFLVAFCPLDAPESSLLADQEDSLPKLCTAWGLRSHLSGMKERLSKLQAPGHPACLLKELRARGPRRKGFKANDLGLFVSINLIANLKVNTGPVQMNLPVLPPYHSPGVAVSISPGKYSIEYLLKEELYVKKLLKSSLHNKNATLLNS</sequence>
<evidence type="ECO:0000313" key="4">
    <source>
        <dbReference type="EMBL" id="KAI4532999.1"/>
    </source>
</evidence>
<keyword evidence="2" id="KW-0539">Nucleus</keyword>
<gene>
    <name evidence="4" type="ORF">MG293_016018</name>
</gene>
<accession>A0AAD4TVK0</accession>
<evidence type="ECO:0000256" key="1">
    <source>
        <dbReference type="ARBA" id="ARBA00004123"/>
    </source>
</evidence>
<dbReference type="PANTHER" id="PTHR21765:SF1">
    <property type="entry name" value="CHD1 HELICAL C-TERMINAL DOMAIN CONTAINING PROTEIN 1"/>
    <property type="match status" value="1"/>
</dbReference>
<reference evidence="4" key="1">
    <citation type="submission" date="2022-03" db="EMBL/GenBank/DDBJ databases">
        <title>Genomic analyses of argali, domestic sheep and their hybrids provide insights into chromosomal evolution, heterosis and genetic basis of agronomic traits.</title>
        <authorList>
            <person name="Li M."/>
        </authorList>
    </citation>
    <scope>NUCLEOTIDE SEQUENCE</scope>
    <source>
        <strain evidence="4">CAU-MHL-2022a</strain>
        <tissue evidence="4">Skin</tissue>
    </source>
</reference>
<dbReference type="PANTHER" id="PTHR21765">
    <property type="entry name" value="SIMILAR TO CHROMODOMAIN-HELICASE-DNA-BINDING PROTEIN 1 (CHD-1)"/>
    <property type="match status" value="1"/>
</dbReference>